<accession>A0A430B4M5</accession>
<dbReference type="Proteomes" id="UP000287605">
    <property type="component" value="Unassembled WGS sequence"/>
</dbReference>
<keyword evidence="3" id="KW-0235">DNA replication</keyword>
<dbReference type="GO" id="GO:0003887">
    <property type="term" value="F:DNA-directed DNA polymerase activity"/>
    <property type="evidence" value="ECO:0007669"/>
    <property type="project" value="UniProtKB-KW"/>
</dbReference>
<evidence type="ECO:0000256" key="3">
    <source>
        <dbReference type="ARBA" id="ARBA00022705"/>
    </source>
</evidence>
<dbReference type="PANTHER" id="PTHR30231:SF42">
    <property type="entry name" value="EXONUCLEASE"/>
    <property type="match status" value="1"/>
</dbReference>
<proteinExistence type="predicted"/>
<protein>
    <recommendedName>
        <fullName evidence="7">DNA polymerase III polC-type</fullName>
    </recommendedName>
</protein>
<dbReference type="SUPFAM" id="SSF53098">
    <property type="entry name" value="Ribonuclease H-like"/>
    <property type="match status" value="1"/>
</dbReference>
<keyword evidence="5 9" id="KW-0378">Hydrolase</keyword>
<dbReference type="EMBL" id="NGKA01000002">
    <property type="protein sequence ID" value="RSU15258.1"/>
    <property type="molecule type" value="Genomic_DNA"/>
</dbReference>
<keyword evidence="10" id="KW-1185">Reference proteome</keyword>
<name>A0A430B4M5_9ENTE</name>
<dbReference type="OrthoDB" id="9803913at2"/>
<dbReference type="GO" id="GO:0003677">
    <property type="term" value="F:DNA binding"/>
    <property type="evidence" value="ECO:0007669"/>
    <property type="project" value="InterPro"/>
</dbReference>
<dbReference type="Pfam" id="PF00929">
    <property type="entry name" value="RNase_T"/>
    <property type="match status" value="1"/>
</dbReference>
<dbReference type="PANTHER" id="PTHR30231">
    <property type="entry name" value="DNA POLYMERASE III SUBUNIT EPSILON"/>
    <property type="match status" value="1"/>
</dbReference>
<dbReference type="GO" id="GO:0006260">
    <property type="term" value="P:DNA replication"/>
    <property type="evidence" value="ECO:0007669"/>
    <property type="project" value="UniProtKB-KW"/>
</dbReference>
<keyword evidence="5 9" id="KW-0269">Exonuclease</keyword>
<dbReference type="GO" id="GO:0005829">
    <property type="term" value="C:cytosol"/>
    <property type="evidence" value="ECO:0007669"/>
    <property type="project" value="TreeGrafter"/>
</dbReference>
<gene>
    <name evidence="9" type="ORF">CBF29_02690</name>
</gene>
<evidence type="ECO:0000256" key="2">
    <source>
        <dbReference type="ARBA" id="ARBA00022695"/>
    </source>
</evidence>
<comment type="caution">
    <text evidence="9">The sequence shown here is derived from an EMBL/GenBank/DDBJ whole genome shotgun (WGS) entry which is preliminary data.</text>
</comment>
<keyword evidence="6" id="KW-0239">DNA-directed DNA polymerase</keyword>
<evidence type="ECO:0000313" key="10">
    <source>
        <dbReference type="Proteomes" id="UP000287605"/>
    </source>
</evidence>
<reference evidence="9 10" key="1">
    <citation type="submission" date="2017-05" db="EMBL/GenBank/DDBJ databases">
        <title>Vagococcus spp. assemblies.</title>
        <authorList>
            <person name="Gulvik C.A."/>
        </authorList>
    </citation>
    <scope>NUCLEOTIDE SEQUENCE [LARGE SCALE GENOMIC DNA]</scope>
    <source>
        <strain evidence="9 10">CCUG 51432</strain>
    </source>
</reference>
<keyword evidence="4" id="KW-0540">Nuclease</keyword>
<dbReference type="InterPro" id="IPR013520">
    <property type="entry name" value="Ribonucl_H"/>
</dbReference>
<dbReference type="SMART" id="SM00479">
    <property type="entry name" value="EXOIII"/>
    <property type="match status" value="1"/>
</dbReference>
<evidence type="ECO:0000256" key="6">
    <source>
        <dbReference type="ARBA" id="ARBA00022932"/>
    </source>
</evidence>
<evidence type="ECO:0000259" key="8">
    <source>
        <dbReference type="SMART" id="SM00479"/>
    </source>
</evidence>
<feature type="domain" description="Exonuclease" evidence="8">
    <location>
        <begin position="2"/>
        <end position="167"/>
    </location>
</feature>
<evidence type="ECO:0000256" key="4">
    <source>
        <dbReference type="ARBA" id="ARBA00022722"/>
    </source>
</evidence>
<dbReference type="InterPro" id="IPR012337">
    <property type="entry name" value="RNaseH-like_sf"/>
</dbReference>
<dbReference type="InterPro" id="IPR006054">
    <property type="entry name" value="DnaQ"/>
</dbReference>
<dbReference type="CDD" id="cd06130">
    <property type="entry name" value="DNA_pol_III_epsilon_like"/>
    <property type="match status" value="1"/>
</dbReference>
<dbReference type="FunFam" id="3.30.420.10:FF:000045">
    <property type="entry name" value="3'-5' exonuclease DinG"/>
    <property type="match status" value="1"/>
</dbReference>
<evidence type="ECO:0000256" key="7">
    <source>
        <dbReference type="ARBA" id="ARBA00070925"/>
    </source>
</evidence>
<organism evidence="9 10">
    <name type="scientific">Vagococcus elongatus</name>
    <dbReference type="NCBI Taxonomy" id="180344"/>
    <lineage>
        <taxon>Bacteria</taxon>
        <taxon>Bacillati</taxon>
        <taxon>Bacillota</taxon>
        <taxon>Bacilli</taxon>
        <taxon>Lactobacillales</taxon>
        <taxon>Enterococcaceae</taxon>
        <taxon>Vagococcus</taxon>
    </lineage>
</organism>
<dbReference type="AlphaFoldDB" id="A0A430B4M5"/>
<evidence type="ECO:0000256" key="1">
    <source>
        <dbReference type="ARBA" id="ARBA00022679"/>
    </source>
</evidence>
<dbReference type="RefSeq" id="WP_126807018.1">
    <property type="nucleotide sequence ID" value="NZ_NGKA01000002.1"/>
</dbReference>
<sequence length="177" mass="20212">MNFIALDFETANAKRHSACSVALAVVQDSKIVGKYYSLINPQTDFHWRNIQVHGIRPEMVKEAPTFADIWPEIKDFFQDDHLIAAHNAPFDNGVLKGCLDYYRLEPAHFLSLCTVRSSRKLFPQFDNHRLNTVCANLGIQLDNHHDALEDSVACASIVLEQEKRFGPQQLKQFVKMV</sequence>
<dbReference type="Gene3D" id="3.30.420.10">
    <property type="entry name" value="Ribonuclease H-like superfamily/Ribonuclease H"/>
    <property type="match status" value="1"/>
</dbReference>
<keyword evidence="1" id="KW-0808">Transferase</keyword>
<evidence type="ECO:0000256" key="5">
    <source>
        <dbReference type="ARBA" id="ARBA00022839"/>
    </source>
</evidence>
<dbReference type="GO" id="GO:0008408">
    <property type="term" value="F:3'-5' exonuclease activity"/>
    <property type="evidence" value="ECO:0007669"/>
    <property type="project" value="TreeGrafter"/>
</dbReference>
<evidence type="ECO:0000313" key="9">
    <source>
        <dbReference type="EMBL" id="RSU15258.1"/>
    </source>
</evidence>
<keyword evidence="2" id="KW-0548">Nucleotidyltransferase</keyword>
<dbReference type="NCBIfam" id="TIGR00573">
    <property type="entry name" value="dnaq"/>
    <property type="match status" value="1"/>
</dbReference>
<dbReference type="InterPro" id="IPR036397">
    <property type="entry name" value="RNaseH_sf"/>
</dbReference>